<sequence length="76" mass="8522">MFSLQKCCTVLNVCAGAPFLGKHIVVPCKRVLQQWEDMVPEDIVLYVCVHFFVGLEEVGRHLAGVGQHDAEDHDRS</sequence>
<organism evidence="1">
    <name type="scientific">Lepeophtheirus salmonis</name>
    <name type="common">Salmon louse</name>
    <name type="synonym">Caligus salmonis</name>
    <dbReference type="NCBI Taxonomy" id="72036"/>
    <lineage>
        <taxon>Eukaryota</taxon>
        <taxon>Metazoa</taxon>
        <taxon>Ecdysozoa</taxon>
        <taxon>Arthropoda</taxon>
        <taxon>Crustacea</taxon>
        <taxon>Multicrustacea</taxon>
        <taxon>Hexanauplia</taxon>
        <taxon>Copepoda</taxon>
        <taxon>Siphonostomatoida</taxon>
        <taxon>Caligidae</taxon>
        <taxon>Lepeophtheirus</taxon>
    </lineage>
</organism>
<proteinExistence type="predicted"/>
<dbReference type="EMBL" id="HACA01019437">
    <property type="protein sequence ID" value="CDW36798.1"/>
    <property type="molecule type" value="Transcribed_RNA"/>
</dbReference>
<name>A0A0K2UEY9_LEPSM</name>
<protein>
    <submittedName>
        <fullName evidence="1">Uncharacterized protein</fullName>
    </submittedName>
</protein>
<evidence type="ECO:0000313" key="1">
    <source>
        <dbReference type="EMBL" id="CDW36798.1"/>
    </source>
</evidence>
<accession>A0A0K2UEY9</accession>
<dbReference type="AlphaFoldDB" id="A0A0K2UEY9"/>
<reference evidence="1" key="1">
    <citation type="submission" date="2014-05" db="EMBL/GenBank/DDBJ databases">
        <authorList>
            <person name="Chronopoulou M."/>
        </authorList>
    </citation>
    <scope>NUCLEOTIDE SEQUENCE</scope>
    <source>
        <tissue evidence="1">Whole organism</tissue>
    </source>
</reference>